<evidence type="ECO:0000256" key="2">
    <source>
        <dbReference type="PROSITE-ProRule" id="PRU00192"/>
    </source>
</evidence>
<feature type="domain" description="SH3" evidence="4">
    <location>
        <begin position="58"/>
        <end position="121"/>
    </location>
</feature>
<dbReference type="SUPFAM" id="SSF50044">
    <property type="entry name" value="SH3-domain"/>
    <property type="match status" value="1"/>
</dbReference>
<dbReference type="PROSITE" id="PS50002">
    <property type="entry name" value="SH3"/>
    <property type="match status" value="1"/>
</dbReference>
<accession>A0AAD5SGU3</accession>
<evidence type="ECO:0000256" key="3">
    <source>
        <dbReference type="SAM" id="MobiDB-lite"/>
    </source>
</evidence>
<reference evidence="5" key="1">
    <citation type="submission" date="2020-05" db="EMBL/GenBank/DDBJ databases">
        <title>Phylogenomic resolution of chytrid fungi.</title>
        <authorList>
            <person name="Stajich J.E."/>
            <person name="Amses K."/>
            <person name="Simmons R."/>
            <person name="Seto K."/>
            <person name="Myers J."/>
            <person name="Bonds A."/>
            <person name="Quandt C.A."/>
            <person name="Barry K."/>
            <person name="Liu P."/>
            <person name="Grigoriev I."/>
            <person name="Longcore J.E."/>
            <person name="James T.Y."/>
        </authorList>
    </citation>
    <scope>NUCLEOTIDE SEQUENCE</scope>
    <source>
        <strain evidence="5">JEL0318</strain>
    </source>
</reference>
<feature type="compositionally biased region" description="Low complexity" evidence="3">
    <location>
        <begin position="9"/>
        <end position="39"/>
    </location>
</feature>
<dbReference type="InterPro" id="IPR001452">
    <property type="entry name" value="SH3_domain"/>
</dbReference>
<dbReference type="Proteomes" id="UP001212841">
    <property type="component" value="Unassembled WGS sequence"/>
</dbReference>
<gene>
    <name evidence="5" type="primary">SHO1</name>
    <name evidence="5" type="ORF">HK097_001880</name>
</gene>
<proteinExistence type="predicted"/>
<dbReference type="PRINTS" id="PR00452">
    <property type="entry name" value="SH3DOMAIN"/>
</dbReference>
<dbReference type="EMBL" id="JADGJD010000139">
    <property type="protein sequence ID" value="KAJ3054409.1"/>
    <property type="molecule type" value="Genomic_DNA"/>
</dbReference>
<keyword evidence="1 2" id="KW-0728">SH3 domain</keyword>
<name>A0AAD5SGU3_9FUNG</name>
<evidence type="ECO:0000259" key="4">
    <source>
        <dbReference type="PROSITE" id="PS50002"/>
    </source>
</evidence>
<dbReference type="Pfam" id="PF07653">
    <property type="entry name" value="SH3_2"/>
    <property type="match status" value="1"/>
</dbReference>
<dbReference type="AlphaFoldDB" id="A0AAD5SGU3"/>
<keyword evidence="5" id="KW-0812">Transmembrane</keyword>
<protein>
    <submittedName>
        <fullName evidence="5">Transmembrane osmosensor</fullName>
    </submittedName>
</protein>
<evidence type="ECO:0000313" key="6">
    <source>
        <dbReference type="Proteomes" id="UP001212841"/>
    </source>
</evidence>
<keyword evidence="6" id="KW-1185">Reference proteome</keyword>
<organism evidence="5 6">
    <name type="scientific">Rhizophlyctis rosea</name>
    <dbReference type="NCBI Taxonomy" id="64517"/>
    <lineage>
        <taxon>Eukaryota</taxon>
        <taxon>Fungi</taxon>
        <taxon>Fungi incertae sedis</taxon>
        <taxon>Chytridiomycota</taxon>
        <taxon>Chytridiomycota incertae sedis</taxon>
        <taxon>Chytridiomycetes</taxon>
        <taxon>Rhizophlyctidales</taxon>
        <taxon>Rhizophlyctidaceae</taxon>
        <taxon>Rhizophlyctis</taxon>
    </lineage>
</organism>
<keyword evidence="5" id="KW-0472">Membrane</keyword>
<sequence length="121" mass="12990">MTQKPAAGAAAENTTKHTTNTHTTATHPAYAETNTTTTTVPPPPAHHGEAVAETEVPGATTKVITMFSYDANPDDPQEMSFAKNEVLEILDNRGQWWTARRTAADGNTTTGLVPRNYVTPI</sequence>
<evidence type="ECO:0000256" key="1">
    <source>
        <dbReference type="ARBA" id="ARBA00022443"/>
    </source>
</evidence>
<dbReference type="SMART" id="SM00326">
    <property type="entry name" value="SH3"/>
    <property type="match status" value="1"/>
</dbReference>
<evidence type="ECO:0000313" key="5">
    <source>
        <dbReference type="EMBL" id="KAJ3054409.1"/>
    </source>
</evidence>
<dbReference type="InterPro" id="IPR036028">
    <property type="entry name" value="SH3-like_dom_sf"/>
</dbReference>
<dbReference type="Gene3D" id="2.30.30.40">
    <property type="entry name" value="SH3 Domains"/>
    <property type="match status" value="1"/>
</dbReference>
<comment type="caution">
    <text evidence="5">The sequence shown here is derived from an EMBL/GenBank/DDBJ whole genome shotgun (WGS) entry which is preliminary data.</text>
</comment>
<feature type="region of interest" description="Disordered" evidence="3">
    <location>
        <begin position="1"/>
        <end position="51"/>
    </location>
</feature>